<sequence>MAEQGDKALRARVIEAKAARKTFEFRALRQKLLHWAFDIDAFTLKKTSLDDTLRGLEVLSATIMRQLEIVLNNLRRVDCKGYTFYGDVDGVFDTKAPLSERDRAFLSKWDDAGVPVYHALDELCTVAAVIKEYSAEQVEASLTARLSNADKNFQRDIMSVVCHRLPAARKEVCQLLADSIAAGRMLLLHKKTAFQAVSCRAGPRGRAAGSTVNEDG</sequence>
<proteinExistence type="predicted"/>
<name>A0A8K0RMU7_9HYPO</name>
<keyword evidence="2" id="KW-1185">Reference proteome</keyword>
<evidence type="ECO:0000313" key="1">
    <source>
        <dbReference type="EMBL" id="KAH7233697.1"/>
    </source>
</evidence>
<reference evidence="1" key="1">
    <citation type="journal article" date="2021" name="Nat. Commun.">
        <title>Genetic determinants of endophytism in the Arabidopsis root mycobiome.</title>
        <authorList>
            <person name="Mesny F."/>
            <person name="Miyauchi S."/>
            <person name="Thiergart T."/>
            <person name="Pickel B."/>
            <person name="Atanasova L."/>
            <person name="Karlsson M."/>
            <person name="Huettel B."/>
            <person name="Barry K.W."/>
            <person name="Haridas S."/>
            <person name="Chen C."/>
            <person name="Bauer D."/>
            <person name="Andreopoulos W."/>
            <person name="Pangilinan J."/>
            <person name="LaButti K."/>
            <person name="Riley R."/>
            <person name="Lipzen A."/>
            <person name="Clum A."/>
            <person name="Drula E."/>
            <person name="Henrissat B."/>
            <person name="Kohler A."/>
            <person name="Grigoriev I.V."/>
            <person name="Martin F.M."/>
            <person name="Hacquard S."/>
        </authorList>
    </citation>
    <scope>NUCLEOTIDE SEQUENCE</scope>
    <source>
        <strain evidence="1">MPI-SDFR-AT-0068</strain>
    </source>
</reference>
<dbReference type="Proteomes" id="UP000813427">
    <property type="component" value="Unassembled WGS sequence"/>
</dbReference>
<dbReference type="EMBL" id="JAGPXF010000008">
    <property type="protein sequence ID" value="KAH7233697.1"/>
    <property type="molecule type" value="Genomic_DNA"/>
</dbReference>
<comment type="caution">
    <text evidence="1">The sequence shown here is derived from an EMBL/GenBank/DDBJ whole genome shotgun (WGS) entry which is preliminary data.</text>
</comment>
<protein>
    <submittedName>
        <fullName evidence="1">Uncharacterized protein</fullName>
    </submittedName>
</protein>
<gene>
    <name evidence="1" type="ORF">BKA59DRAFT_535737</name>
</gene>
<dbReference type="OrthoDB" id="20872at2759"/>
<accession>A0A8K0RMU7</accession>
<organism evidence="1 2">
    <name type="scientific">Fusarium tricinctum</name>
    <dbReference type="NCBI Taxonomy" id="61284"/>
    <lineage>
        <taxon>Eukaryota</taxon>
        <taxon>Fungi</taxon>
        <taxon>Dikarya</taxon>
        <taxon>Ascomycota</taxon>
        <taxon>Pezizomycotina</taxon>
        <taxon>Sordariomycetes</taxon>
        <taxon>Hypocreomycetidae</taxon>
        <taxon>Hypocreales</taxon>
        <taxon>Nectriaceae</taxon>
        <taxon>Fusarium</taxon>
        <taxon>Fusarium tricinctum species complex</taxon>
    </lineage>
</organism>
<dbReference type="AlphaFoldDB" id="A0A8K0RMU7"/>
<evidence type="ECO:0000313" key="2">
    <source>
        <dbReference type="Proteomes" id="UP000813427"/>
    </source>
</evidence>